<dbReference type="AlphaFoldDB" id="A0A5K1VRR9"/>
<protein>
    <submittedName>
        <fullName evidence="1">Uncharacterized protein</fullName>
    </submittedName>
</protein>
<comment type="caution">
    <text evidence="1">The sequence shown here is derived from an EMBL/GenBank/DDBJ whole genome shotgun (WGS) entry which is preliminary data.</text>
</comment>
<evidence type="ECO:0000313" key="1">
    <source>
        <dbReference type="EMBL" id="GAT93690.1"/>
    </source>
</evidence>
<reference evidence="1 2" key="1">
    <citation type="submission" date="2016-05" db="EMBL/GenBank/DDBJ databases">
        <title>First whole genome sequencing of Entamoeba histolytica HM1:IMSS-clone-6.</title>
        <authorList>
            <person name="Mukherjee Avik.K."/>
            <person name="Izumyama S."/>
            <person name="Nakada-Tsukui K."/>
            <person name="Nozaki T."/>
        </authorList>
    </citation>
    <scope>NUCLEOTIDE SEQUENCE [LARGE SCALE GENOMIC DNA]</scope>
    <source>
        <strain evidence="1 2">HM1:IMSS clone 6</strain>
    </source>
</reference>
<dbReference type="VEuPathDB" id="AmoebaDB:EHI8A_148980"/>
<sequence>MSQDYQPMLVSMSEITPSLHLSLLNNNNDAHAIDSFIDQILKVKYIPLPVVTVGALSHCYKIIFAFWKELNKAISFGYSSQSTTIVMSHISNCVSYEAIKSVSSLIAKNKCNILLPTFLMYKALCLDTFASLTQLLEKIRQQKTIIQTIPLTFTVLYGGLLTSLSYALPSLKESIHSNIIDRVNDISCGTPPYGETSPMLDADKKISGSSMYISDEVHLKAIHYMPFRSRGEFVASVLRGSILFVSETKCETLECSDDFQDFINEFIKWRTSSWKSNEWRDITYIMCEDAMIKKMPKEFNKTLKIYAHSTNLYDIEKVIFLSDYIKRCLILLVGLHPNFVIDEHLDIESLLTIIKIFITTDNAEALTNLLILLIELLPFLNGNSRKRVVFDLLLEQYFRYFFMHWCDSVQFAFQTILLYRITLARFSKLDCLHPKELQLYSSRCRVNYNSLSFDCNVVKRMNERIELLKDILKHLEPNDKNFIPLKRSMMIFNERRKEYELNSKKYNGGALPKISFFRPESLE</sequence>
<accession>A0A5K1VRR9</accession>
<dbReference type="OMA" id="CYRTIFT"/>
<dbReference type="InterPro" id="IPR013887">
    <property type="entry name" value="UPF0592"/>
</dbReference>
<dbReference type="PANTHER" id="PTHR35397">
    <property type="entry name" value="C2 DOMAIN-CONTAINING PROTEIN-RELATED"/>
    <property type="match status" value="1"/>
</dbReference>
<dbReference type="PANTHER" id="PTHR35397:SF1">
    <property type="entry name" value="ARMADILLO-LIKE HELICAL DOMAIN-CONTAINING PROTEIN"/>
    <property type="match status" value="1"/>
</dbReference>
<dbReference type="VEuPathDB" id="AmoebaDB:EHI7A_076170"/>
<dbReference type="VEuPathDB" id="AmoebaDB:KM1_136500"/>
<gene>
    <name evidence="1" type="ORF">CL6EHI_177330</name>
</gene>
<organism evidence="1 2">
    <name type="scientific">Entamoeba histolytica</name>
    <dbReference type="NCBI Taxonomy" id="5759"/>
    <lineage>
        <taxon>Eukaryota</taxon>
        <taxon>Amoebozoa</taxon>
        <taxon>Evosea</taxon>
        <taxon>Archamoebae</taxon>
        <taxon>Mastigamoebida</taxon>
        <taxon>Entamoebidae</taxon>
        <taxon>Entamoeba</taxon>
    </lineage>
</organism>
<evidence type="ECO:0000313" key="2">
    <source>
        <dbReference type="Proteomes" id="UP000078387"/>
    </source>
</evidence>
<proteinExistence type="predicted"/>
<dbReference type="VEuPathDB" id="AmoebaDB:EHI5A_109400"/>
<dbReference type="VEuPathDB" id="AmoebaDB:EHI_177330"/>
<dbReference type="Proteomes" id="UP000078387">
    <property type="component" value="Unassembled WGS sequence"/>
</dbReference>
<name>A0A5K1VRR9_ENTHI</name>
<dbReference type="Pfam" id="PF08578">
    <property type="entry name" value="DUF1765"/>
    <property type="match status" value="1"/>
</dbReference>
<dbReference type="EMBL" id="BDEQ01000001">
    <property type="protein sequence ID" value="GAT93690.1"/>
    <property type="molecule type" value="Genomic_DNA"/>
</dbReference>